<dbReference type="SUPFAM" id="SSF49785">
    <property type="entry name" value="Galactose-binding domain-like"/>
    <property type="match status" value="2"/>
</dbReference>
<dbReference type="AlphaFoldDB" id="A0A834XT77"/>
<reference evidence="2 3" key="1">
    <citation type="submission" date="2020-08" db="EMBL/GenBank/DDBJ databases">
        <title>Aphidius gifuensis genome sequencing and assembly.</title>
        <authorList>
            <person name="Du Z."/>
        </authorList>
    </citation>
    <scope>NUCLEOTIDE SEQUENCE [LARGE SCALE GENOMIC DNA]</scope>
    <source>
        <strain evidence="2">YNYX2018</strain>
        <tissue evidence="2">Adults</tissue>
    </source>
</reference>
<dbReference type="SMART" id="SM00256">
    <property type="entry name" value="FBOX"/>
    <property type="match status" value="2"/>
</dbReference>
<dbReference type="GO" id="GO:0031146">
    <property type="term" value="P:SCF-dependent proteasomal ubiquitin-dependent protein catabolic process"/>
    <property type="evidence" value="ECO:0007669"/>
    <property type="project" value="TreeGrafter"/>
</dbReference>
<protein>
    <recommendedName>
        <fullName evidence="1">FBA domain-containing protein</fullName>
    </recommendedName>
</protein>
<comment type="caution">
    <text evidence="2">The sequence shown here is derived from an EMBL/GenBank/DDBJ whole genome shotgun (WGS) entry which is preliminary data.</text>
</comment>
<accession>A0A834XT77</accession>
<dbReference type="InterPro" id="IPR039752">
    <property type="entry name" value="F-box_only"/>
</dbReference>
<dbReference type="PANTHER" id="PTHR12125">
    <property type="entry name" value="F-BOX ONLY PROTEIN 6-LIKE PROTEIN"/>
    <property type="match status" value="1"/>
</dbReference>
<keyword evidence="3" id="KW-1185">Reference proteome</keyword>
<dbReference type="CDD" id="cd09917">
    <property type="entry name" value="F-box_SF"/>
    <property type="match status" value="1"/>
</dbReference>
<evidence type="ECO:0000259" key="1">
    <source>
        <dbReference type="PROSITE" id="PS51114"/>
    </source>
</evidence>
<name>A0A834XT77_APHGI</name>
<dbReference type="PANTHER" id="PTHR12125:SF5">
    <property type="entry name" value="F-BOX DOMAIN-CONTAINING PROTEIN"/>
    <property type="match status" value="1"/>
</dbReference>
<dbReference type="PROSITE" id="PS51114">
    <property type="entry name" value="FBA"/>
    <property type="match status" value="2"/>
</dbReference>
<dbReference type="FunFam" id="2.60.120.260:FF:000012">
    <property type="entry name" value="F-box only protein 2"/>
    <property type="match status" value="2"/>
</dbReference>
<dbReference type="Gene3D" id="2.60.120.260">
    <property type="entry name" value="Galactose-binding domain-like"/>
    <property type="match status" value="2"/>
</dbReference>
<dbReference type="EMBL" id="JACMRX010000003">
    <property type="protein sequence ID" value="KAF7993030.1"/>
    <property type="molecule type" value="Genomic_DNA"/>
</dbReference>
<dbReference type="InterPro" id="IPR001810">
    <property type="entry name" value="F-box_dom"/>
</dbReference>
<dbReference type="Proteomes" id="UP000639338">
    <property type="component" value="Unassembled WGS sequence"/>
</dbReference>
<organism evidence="2 3">
    <name type="scientific">Aphidius gifuensis</name>
    <name type="common">Parasitoid wasp</name>
    <dbReference type="NCBI Taxonomy" id="684658"/>
    <lineage>
        <taxon>Eukaryota</taxon>
        <taxon>Metazoa</taxon>
        <taxon>Ecdysozoa</taxon>
        <taxon>Arthropoda</taxon>
        <taxon>Hexapoda</taxon>
        <taxon>Insecta</taxon>
        <taxon>Pterygota</taxon>
        <taxon>Neoptera</taxon>
        <taxon>Endopterygota</taxon>
        <taxon>Hymenoptera</taxon>
        <taxon>Apocrita</taxon>
        <taxon>Ichneumonoidea</taxon>
        <taxon>Braconidae</taxon>
        <taxon>Aphidiinae</taxon>
        <taxon>Aphidius</taxon>
    </lineage>
</organism>
<dbReference type="Gene3D" id="1.20.1280.50">
    <property type="match status" value="2"/>
</dbReference>
<dbReference type="SUPFAM" id="SSF81383">
    <property type="entry name" value="F-box domain"/>
    <property type="match status" value="2"/>
</dbReference>
<dbReference type="Pfam" id="PF04300">
    <property type="entry name" value="FBA"/>
    <property type="match status" value="2"/>
</dbReference>
<dbReference type="InterPro" id="IPR008979">
    <property type="entry name" value="Galactose-bd-like_sf"/>
</dbReference>
<dbReference type="InterPro" id="IPR007397">
    <property type="entry name" value="F-box-assoc_dom"/>
</dbReference>
<dbReference type="GO" id="GO:0061630">
    <property type="term" value="F:ubiquitin protein ligase activity"/>
    <property type="evidence" value="ECO:0007669"/>
    <property type="project" value="TreeGrafter"/>
</dbReference>
<dbReference type="GO" id="GO:0005737">
    <property type="term" value="C:cytoplasm"/>
    <property type="evidence" value="ECO:0007669"/>
    <property type="project" value="TreeGrafter"/>
</dbReference>
<proteinExistence type="predicted"/>
<feature type="domain" description="FBA" evidence="1">
    <location>
        <begin position="92"/>
        <end position="277"/>
    </location>
</feature>
<dbReference type="InterPro" id="IPR036047">
    <property type="entry name" value="F-box-like_dom_sf"/>
</dbReference>
<dbReference type="GO" id="GO:0019005">
    <property type="term" value="C:SCF ubiquitin ligase complex"/>
    <property type="evidence" value="ECO:0007669"/>
    <property type="project" value="TreeGrafter"/>
</dbReference>
<dbReference type="OrthoDB" id="1107553at2759"/>
<evidence type="ECO:0000313" key="3">
    <source>
        <dbReference type="Proteomes" id="UP000639338"/>
    </source>
</evidence>
<evidence type="ECO:0000313" key="2">
    <source>
        <dbReference type="EMBL" id="KAF7993030.1"/>
    </source>
</evidence>
<sequence length="587" mass="69035">MGQMLAHHDTEERIEYDENNNNGLIMCDRYIPEEVISQILIQYIDYKSLVNCQLVCKHWKNLIRNYIWRKKYESLVGKSLCSTEDISWTVYYQIIHKKPFNKNLIKNHSGQEQLKHWTIIGQGGDDWIVEEPPLGVPEVPKEAQFDDKQRCFVTSYVPCTKRQIVCLVSEGFSPEILDKYQPSINIGEWYSCRWDCPAYYRCSIRLLDAKNRTIDTFNFDDTIIDETQNIWHHMSHEFKNYGPGLRKILFQHEGQDKRFWAGHYGSKMTGAYVIIKFNLQIADKFNYKLFLKIHRKKKMESMAIDNENQMEYEENNNNGLLICDKYIPEELLSKILIYFVDYKSLLNCQLVCKHWKYLIHNYIWRRKSELIVGQSLCSITDIPWIVYYQIIHKNPFNKNLIKNHSGQEQLKHWKVILQGGDKWIVEEPPIGVPELPSEAQFDDKQRCFVTSYSPCIKRQAISLVSQGFLPEILDNYQLSIDIGEWYSCRSDCLASYKCSIRLLDDKNKTIDTFNFDHTMTGNTQNIWHHMSHEFKNFGPGLRKIVFQHEGKDQQSWAGHYGSKMTGAYAIIKLSDGKKSLPQSTTDN</sequence>
<gene>
    <name evidence="2" type="ORF">HCN44_005811</name>
</gene>
<dbReference type="GO" id="GO:0006516">
    <property type="term" value="P:glycoprotein catabolic process"/>
    <property type="evidence" value="ECO:0007669"/>
    <property type="project" value="TreeGrafter"/>
</dbReference>
<dbReference type="SMART" id="SM01198">
    <property type="entry name" value="FBA"/>
    <property type="match status" value="2"/>
</dbReference>
<dbReference type="Pfam" id="PF12937">
    <property type="entry name" value="F-box-like"/>
    <property type="match status" value="2"/>
</dbReference>
<feature type="domain" description="FBA" evidence="1">
    <location>
        <begin position="390"/>
        <end position="573"/>
    </location>
</feature>
<dbReference type="GO" id="GO:0036503">
    <property type="term" value="P:ERAD pathway"/>
    <property type="evidence" value="ECO:0007669"/>
    <property type="project" value="TreeGrafter"/>
</dbReference>